<evidence type="ECO:0000256" key="4">
    <source>
        <dbReference type="ARBA" id="ARBA00023204"/>
    </source>
</evidence>
<dbReference type="GO" id="GO:0003677">
    <property type="term" value="F:DNA binding"/>
    <property type="evidence" value="ECO:0007669"/>
    <property type="project" value="InterPro"/>
</dbReference>
<dbReference type="InterPro" id="IPR036995">
    <property type="entry name" value="MPG_sf"/>
</dbReference>
<dbReference type="PANTHER" id="PTHR10429">
    <property type="entry name" value="DNA-3-METHYLADENINE GLYCOSYLASE"/>
    <property type="match status" value="1"/>
</dbReference>
<dbReference type="PANTHER" id="PTHR10429:SF0">
    <property type="entry name" value="DNA-3-METHYLADENINE GLYCOSYLASE"/>
    <property type="match status" value="1"/>
</dbReference>
<dbReference type="RefSeq" id="WP_067483059.1">
    <property type="nucleotide sequence ID" value="NZ_BSWU01000011.1"/>
</dbReference>
<evidence type="ECO:0000256" key="1">
    <source>
        <dbReference type="ARBA" id="ARBA00009232"/>
    </source>
</evidence>
<keyword evidence="2 5" id="KW-0227">DNA damage</keyword>
<dbReference type="EMBL" id="LWMN01000011">
    <property type="protein sequence ID" value="OAQ56208.1"/>
    <property type="molecule type" value="Genomic_DNA"/>
</dbReference>
<name>A0A179ESI7_ENTTH</name>
<comment type="similarity">
    <text evidence="1 5">Belongs to the DNA glycosylase MPG family.</text>
</comment>
<dbReference type="NCBIfam" id="TIGR00567">
    <property type="entry name" value="3mg"/>
    <property type="match status" value="1"/>
</dbReference>
<keyword evidence="3 5" id="KW-0378">Hydrolase</keyword>
<dbReference type="InterPro" id="IPR011034">
    <property type="entry name" value="Formyl_transferase-like_C_sf"/>
</dbReference>
<dbReference type="GO" id="GO:0003905">
    <property type="term" value="F:alkylbase DNA N-glycosylase activity"/>
    <property type="evidence" value="ECO:0007669"/>
    <property type="project" value="InterPro"/>
</dbReference>
<dbReference type="EC" id="3.2.2.-" evidence="5"/>
<dbReference type="CDD" id="cd00540">
    <property type="entry name" value="AAG"/>
    <property type="match status" value="1"/>
</dbReference>
<keyword evidence="4 5" id="KW-0234">DNA repair</keyword>
<keyword evidence="7" id="KW-1185">Reference proteome</keyword>
<evidence type="ECO:0000256" key="3">
    <source>
        <dbReference type="ARBA" id="ARBA00022801"/>
    </source>
</evidence>
<dbReference type="GO" id="GO:0006284">
    <property type="term" value="P:base-excision repair"/>
    <property type="evidence" value="ECO:0007669"/>
    <property type="project" value="InterPro"/>
</dbReference>
<proteinExistence type="inferred from homology"/>
<evidence type="ECO:0000256" key="5">
    <source>
        <dbReference type="HAMAP-Rule" id="MF_00527"/>
    </source>
</evidence>
<sequence>MTEKKKIETFFENKTTPEIAQNLLGMYLEHVTPMGKLAGYIVDAEAYLGPEDRAAHSYGMRDTPRVRAMYQKAGTIYLYTMHTHRILNIITQPEGIPQGVMIRAVQPAAMIEQMSQNRGGKEGPDISNGPGKLVKALAIGPELYGQSIMDSESTLRLNFEKRKEPKQIIALPRIGIPNKGEWTDMPLRYIVSGNPYISLQKKSLIDQNDWGWRNEDEKK</sequence>
<dbReference type="AlphaFoldDB" id="A0A179ESI7"/>
<protein>
    <recommendedName>
        <fullName evidence="5">Putative 3-methyladenine DNA glycosylase</fullName>
        <ecNumber evidence="5">3.2.2.-</ecNumber>
    </recommendedName>
</protein>
<comment type="caution">
    <text evidence="6">The sequence shown here is derived from an EMBL/GenBank/DDBJ whole genome shotgun (WGS) entry which is preliminary data.</text>
</comment>
<dbReference type="InterPro" id="IPR003180">
    <property type="entry name" value="MPG"/>
</dbReference>
<reference evidence="6 7" key="1">
    <citation type="submission" date="2016-04" db="EMBL/GenBank/DDBJ databases">
        <title>Draft genome of an Enterococcus thailandicus strain isolated from bovine feces.</title>
        <authorList>
            <person name="Beukers A.G."/>
            <person name="Zaheer R."/>
            <person name="Goji N."/>
            <person name="Cook S.R."/>
            <person name="Amoako K."/>
            <person name="Chaves A.V."/>
            <person name="Ward M.P."/>
            <person name="Mcallister T.A."/>
        </authorList>
    </citation>
    <scope>NUCLEOTIDE SEQUENCE [LARGE SCALE GENOMIC DNA]</scope>
    <source>
        <strain evidence="6 7">F0711D 46</strain>
    </source>
</reference>
<evidence type="ECO:0000313" key="7">
    <source>
        <dbReference type="Proteomes" id="UP000078516"/>
    </source>
</evidence>
<dbReference type="SUPFAM" id="SSF50486">
    <property type="entry name" value="FMT C-terminal domain-like"/>
    <property type="match status" value="1"/>
</dbReference>
<dbReference type="HAMAP" id="MF_00527">
    <property type="entry name" value="3MGH"/>
    <property type="match status" value="1"/>
</dbReference>
<gene>
    <name evidence="6" type="ORF">A6E74_05660</name>
</gene>
<accession>A0A179ESI7</accession>
<dbReference type="Gene3D" id="3.10.300.10">
    <property type="entry name" value="Methylpurine-DNA glycosylase (MPG)"/>
    <property type="match status" value="1"/>
</dbReference>
<dbReference type="FunFam" id="3.10.300.10:FF:000001">
    <property type="entry name" value="Putative 3-methyladenine DNA glycosylase"/>
    <property type="match status" value="1"/>
</dbReference>
<evidence type="ECO:0000313" key="6">
    <source>
        <dbReference type="EMBL" id="OAQ56208.1"/>
    </source>
</evidence>
<dbReference type="Proteomes" id="UP000078516">
    <property type="component" value="Unassembled WGS sequence"/>
</dbReference>
<evidence type="ECO:0000256" key="2">
    <source>
        <dbReference type="ARBA" id="ARBA00022763"/>
    </source>
</evidence>
<dbReference type="Pfam" id="PF02245">
    <property type="entry name" value="Pur_DNA_glyco"/>
    <property type="match status" value="1"/>
</dbReference>
<organism evidence="6 7">
    <name type="scientific">Enterococcus thailandicus</name>
    <dbReference type="NCBI Taxonomy" id="417368"/>
    <lineage>
        <taxon>Bacteria</taxon>
        <taxon>Bacillati</taxon>
        <taxon>Bacillota</taxon>
        <taxon>Bacilli</taxon>
        <taxon>Lactobacillales</taxon>
        <taxon>Enterococcaceae</taxon>
        <taxon>Enterococcus</taxon>
    </lineage>
</organism>